<comment type="caution">
    <text evidence="2">The sequence shown here is derived from an EMBL/GenBank/DDBJ whole genome shotgun (WGS) entry which is preliminary data.</text>
</comment>
<reference evidence="2 3" key="1">
    <citation type="submission" date="2018-05" db="EMBL/GenBank/DDBJ databases">
        <title>Amnibacterium sp. M8JJ-5, whole genome shotgun sequence.</title>
        <authorList>
            <person name="Tuo L."/>
        </authorList>
    </citation>
    <scope>NUCLEOTIDE SEQUENCE [LARGE SCALE GENOMIC DNA]</scope>
    <source>
        <strain evidence="2 3">M8JJ-5</strain>
    </source>
</reference>
<dbReference type="PANTHER" id="PTHR43252:SF2">
    <property type="entry name" value="TRANSCRIPTION REGULATOR, PADR-LIKE FAMILY"/>
    <property type="match status" value="1"/>
</dbReference>
<dbReference type="EMBL" id="QEOP01000001">
    <property type="protein sequence ID" value="PVZ95355.1"/>
    <property type="molecule type" value="Genomic_DNA"/>
</dbReference>
<dbReference type="AlphaFoldDB" id="A0A2V1HRY1"/>
<dbReference type="PANTHER" id="PTHR43252">
    <property type="entry name" value="TRANSCRIPTIONAL REGULATOR YQJI"/>
    <property type="match status" value="1"/>
</dbReference>
<feature type="domain" description="Transcription regulator PadR N-terminal" evidence="1">
    <location>
        <begin position="10"/>
        <end position="85"/>
    </location>
</feature>
<name>A0A2V1HRY1_9MICO</name>
<evidence type="ECO:0000313" key="3">
    <source>
        <dbReference type="Proteomes" id="UP000244893"/>
    </source>
</evidence>
<protein>
    <submittedName>
        <fullName evidence="2">Transcriptional regulator</fullName>
    </submittedName>
</protein>
<dbReference type="SUPFAM" id="SSF46785">
    <property type="entry name" value="Winged helix' DNA-binding domain"/>
    <property type="match status" value="1"/>
</dbReference>
<dbReference type="InterPro" id="IPR005149">
    <property type="entry name" value="Tscrpt_reg_PadR_N"/>
</dbReference>
<keyword evidence="3" id="KW-1185">Reference proteome</keyword>
<evidence type="ECO:0000259" key="1">
    <source>
        <dbReference type="Pfam" id="PF03551"/>
    </source>
</evidence>
<dbReference type="InterPro" id="IPR036388">
    <property type="entry name" value="WH-like_DNA-bd_sf"/>
</dbReference>
<sequence length="182" mass="20516">MLTPLAVAALAMLVESPMHPYEMYQLMLHRREDGIVKLRPGSLYHTIARLERDGLAVAAGTDREGNRPERTTYAITDTGRAALAERVAGMLEEPADEYPEFPLGLSEASILTAEHTVELLATRAVHLRAQLTLLDLARTKVITKGVPEKFWIDIDYRRDLIQAQIDWIERLSNRITTGDLPW</sequence>
<dbReference type="RefSeq" id="WP_116755091.1">
    <property type="nucleotide sequence ID" value="NZ_JBHUEX010000001.1"/>
</dbReference>
<dbReference type="Gene3D" id="1.10.10.10">
    <property type="entry name" value="Winged helix-like DNA-binding domain superfamily/Winged helix DNA-binding domain"/>
    <property type="match status" value="1"/>
</dbReference>
<organism evidence="2 3">
    <name type="scientific">Amnibacterium flavum</name>
    <dbReference type="NCBI Taxonomy" id="2173173"/>
    <lineage>
        <taxon>Bacteria</taxon>
        <taxon>Bacillati</taxon>
        <taxon>Actinomycetota</taxon>
        <taxon>Actinomycetes</taxon>
        <taxon>Micrococcales</taxon>
        <taxon>Microbacteriaceae</taxon>
        <taxon>Amnibacterium</taxon>
    </lineage>
</organism>
<gene>
    <name evidence="2" type="ORF">DDQ50_02210</name>
</gene>
<accession>A0A2V1HRY1</accession>
<dbReference type="Proteomes" id="UP000244893">
    <property type="component" value="Unassembled WGS sequence"/>
</dbReference>
<proteinExistence type="predicted"/>
<evidence type="ECO:0000313" key="2">
    <source>
        <dbReference type="EMBL" id="PVZ95355.1"/>
    </source>
</evidence>
<dbReference type="InterPro" id="IPR036390">
    <property type="entry name" value="WH_DNA-bd_sf"/>
</dbReference>
<dbReference type="OrthoDB" id="8443918at2"/>
<dbReference type="Pfam" id="PF03551">
    <property type="entry name" value="PadR"/>
    <property type="match status" value="1"/>
</dbReference>